<feature type="repeat" description="ANK" evidence="3">
    <location>
        <begin position="226"/>
        <end position="258"/>
    </location>
</feature>
<gene>
    <name evidence="5" type="primary">Aste57867_8377</name>
    <name evidence="4" type="ORF">As57867_008345</name>
    <name evidence="5" type="ORF">ASTE57867_8377</name>
</gene>
<protein>
    <submittedName>
        <fullName evidence="5">Aste57867_8377 protein</fullName>
    </submittedName>
</protein>
<evidence type="ECO:0000256" key="1">
    <source>
        <dbReference type="ARBA" id="ARBA00022737"/>
    </source>
</evidence>
<evidence type="ECO:0000313" key="5">
    <source>
        <dbReference type="EMBL" id="VFT85263.1"/>
    </source>
</evidence>
<evidence type="ECO:0000313" key="6">
    <source>
        <dbReference type="Proteomes" id="UP000332933"/>
    </source>
</evidence>
<organism evidence="5 6">
    <name type="scientific">Aphanomyces stellatus</name>
    <dbReference type="NCBI Taxonomy" id="120398"/>
    <lineage>
        <taxon>Eukaryota</taxon>
        <taxon>Sar</taxon>
        <taxon>Stramenopiles</taxon>
        <taxon>Oomycota</taxon>
        <taxon>Saprolegniomycetes</taxon>
        <taxon>Saprolegniales</taxon>
        <taxon>Verrucalvaceae</taxon>
        <taxon>Aphanomyces</taxon>
    </lineage>
</organism>
<dbReference type="InterPro" id="IPR036770">
    <property type="entry name" value="Ankyrin_rpt-contain_sf"/>
</dbReference>
<dbReference type="OrthoDB" id="75681at2759"/>
<keyword evidence="2 3" id="KW-0040">ANK repeat</keyword>
<reference evidence="4" key="2">
    <citation type="submission" date="2019-06" db="EMBL/GenBank/DDBJ databases">
        <title>Genomics analysis of Aphanomyces spp. identifies a new class of oomycete effector associated with host adaptation.</title>
        <authorList>
            <person name="Gaulin E."/>
        </authorList>
    </citation>
    <scope>NUCLEOTIDE SEQUENCE</scope>
    <source>
        <strain evidence="4">CBS 578.67</strain>
    </source>
</reference>
<feature type="repeat" description="ANK" evidence="3">
    <location>
        <begin position="362"/>
        <end position="394"/>
    </location>
</feature>
<keyword evidence="6" id="KW-1185">Reference proteome</keyword>
<dbReference type="Proteomes" id="UP000332933">
    <property type="component" value="Unassembled WGS sequence"/>
</dbReference>
<dbReference type="InterPro" id="IPR050745">
    <property type="entry name" value="Multifunctional_regulatory"/>
</dbReference>
<dbReference type="Pfam" id="PF12796">
    <property type="entry name" value="Ank_2"/>
    <property type="match status" value="3"/>
</dbReference>
<dbReference type="Gene3D" id="1.25.40.20">
    <property type="entry name" value="Ankyrin repeat-containing domain"/>
    <property type="match status" value="3"/>
</dbReference>
<accession>A0A485KK35</accession>
<dbReference type="PANTHER" id="PTHR24189">
    <property type="entry name" value="MYOTROPHIN"/>
    <property type="match status" value="1"/>
</dbReference>
<dbReference type="EMBL" id="VJMH01005102">
    <property type="protein sequence ID" value="KAF0701080.1"/>
    <property type="molecule type" value="Genomic_DNA"/>
</dbReference>
<feature type="repeat" description="ANK" evidence="3">
    <location>
        <begin position="296"/>
        <end position="328"/>
    </location>
</feature>
<dbReference type="AlphaFoldDB" id="A0A485KK35"/>
<dbReference type="InterPro" id="IPR002110">
    <property type="entry name" value="Ankyrin_rpt"/>
</dbReference>
<feature type="repeat" description="ANK" evidence="3">
    <location>
        <begin position="329"/>
        <end position="361"/>
    </location>
</feature>
<feature type="repeat" description="ANK" evidence="3">
    <location>
        <begin position="193"/>
        <end position="225"/>
    </location>
</feature>
<evidence type="ECO:0000256" key="2">
    <source>
        <dbReference type="ARBA" id="ARBA00023043"/>
    </source>
</evidence>
<evidence type="ECO:0000256" key="3">
    <source>
        <dbReference type="PROSITE-ProRule" id="PRU00023"/>
    </source>
</evidence>
<dbReference type="SUPFAM" id="SSF48403">
    <property type="entry name" value="Ankyrin repeat"/>
    <property type="match status" value="1"/>
</dbReference>
<dbReference type="EMBL" id="CAADRA010005123">
    <property type="protein sequence ID" value="VFT85263.1"/>
    <property type="molecule type" value="Genomic_DNA"/>
</dbReference>
<sequence>MDHFDQKLFSAVVSRDVEDVKRLLGPIDVRSHALQPALSKCFVESAGRDASILHWFLEVGFDINATDEEHDTALMVAARGEDRTTVHITDEKLSKDTINDGYPSTSVECIKSLRELLDRKASLNLANKDGRTALIQCVQNSGNVEIVELLLEKKCDVLAKLHSALHYAAGRGQTKNVNLLLTAKCDVMAKTIDGDSVLHKACYAGKIEVVRAILQYNVDINCENDENQTPLMMAAQAGSLEIVSELLSRGADVTKRDHIGMTALQYAVTNAAGLSVVESLVEARSDVQNSCTDEYSAETVLIHAVISSSVKVVEYLLARGAMINAANKDGQTPLIIAAMYKRHDMLQLLLMSGASVEAVDKDGCTALMKSVIIMDKKAAELLLQSGASIHSQNENGFTAMSLAMYKDTNFGKDLYARFRKLAELEKSTTNPTVVKQRTSSTMEPIRMGDFVYLSLDENMALGCNGFISKHLQPTPVDSEWEEHVFRIHPKLAYDHVDMSVVEHPYFQISDQYAESERYI</sequence>
<dbReference type="PROSITE" id="PS50297">
    <property type="entry name" value="ANK_REP_REGION"/>
    <property type="match status" value="3"/>
</dbReference>
<dbReference type="PROSITE" id="PS50088">
    <property type="entry name" value="ANK_REPEAT"/>
    <property type="match status" value="5"/>
</dbReference>
<reference evidence="5 6" key="1">
    <citation type="submission" date="2019-03" db="EMBL/GenBank/DDBJ databases">
        <authorList>
            <person name="Gaulin E."/>
            <person name="Dumas B."/>
        </authorList>
    </citation>
    <scope>NUCLEOTIDE SEQUENCE [LARGE SCALE GENOMIC DNA]</scope>
    <source>
        <strain evidence="5">CBS 568.67</strain>
    </source>
</reference>
<keyword evidence="1" id="KW-0677">Repeat</keyword>
<dbReference type="SMART" id="SM00248">
    <property type="entry name" value="ANK"/>
    <property type="match status" value="9"/>
</dbReference>
<dbReference type="PANTHER" id="PTHR24189:SF50">
    <property type="entry name" value="ANKYRIN REPEAT AND SOCS BOX PROTEIN 2"/>
    <property type="match status" value="1"/>
</dbReference>
<evidence type="ECO:0000313" key="4">
    <source>
        <dbReference type="EMBL" id="KAF0701080.1"/>
    </source>
</evidence>
<proteinExistence type="predicted"/>
<name>A0A485KK35_9STRA</name>
<dbReference type="PRINTS" id="PR01415">
    <property type="entry name" value="ANKYRIN"/>
</dbReference>